<name>A0ABX8G1X9_9ACTN</name>
<reference evidence="5" key="1">
    <citation type="submission" date="2021-05" db="EMBL/GenBank/DDBJ databases">
        <title>Direct Submission.</title>
        <authorList>
            <person name="Li K."/>
            <person name="Gao J."/>
        </authorList>
    </citation>
    <scope>NUCLEOTIDE SEQUENCE [LARGE SCALE GENOMIC DNA]</scope>
    <source>
        <strain evidence="5">MG62</strain>
    </source>
</reference>
<dbReference type="Proteomes" id="UP000679629">
    <property type="component" value="Chromosome"/>
</dbReference>
<proteinExistence type="predicted"/>
<evidence type="ECO:0000256" key="2">
    <source>
        <dbReference type="SAM" id="Phobius"/>
    </source>
</evidence>
<evidence type="ECO:0000259" key="3">
    <source>
        <dbReference type="Pfam" id="PF12770"/>
    </source>
</evidence>
<dbReference type="EMBL" id="CP075896">
    <property type="protein sequence ID" value="QWB27520.1"/>
    <property type="molecule type" value="Genomic_DNA"/>
</dbReference>
<sequence length="1079" mass="117217">MLPQDALFEAVMRRRARDGAPERWREALAGSAAPPLRLRWARRSNLFAMITPPVAVPLLPTLPAPLFPLAMVCAVLISLRMALSTWATRELLRPALLRRRLRPLAVVPAVAVAATPPGEWLADVWSSVPVLTGVGGGVLLAGATVIGLALAASAPHVPSKGGQLLLRAPRVVLGRGSMMFLLAGVFQPRRELLVATVFVLAVEVLAAWAMGRVDRSLLWRPAWARLRGGSGPAYDSALASWAFDRVLARPIGPDYRAVVALTTYAWQSYRGALTEKTRDVRTDFLLHEGAQETLEWLILADNALLAVEMNADAVLRGARPSMLRAHLTATVLVQATAVVTWGNLDRPEEAHEEARGAAQDFGLLGKPQWAELYRVCAAAVSARRGDNPNRAAAELRALLRERTAAGRHDGPAQHNAILTAAMVAHHVTMREEALELLASLRGLPADGGLADLETDGMTPWVAGALWDAAVYDVNRYFVERDLREASGGPSYFRTAQSTKGVELTPGTGRRLTEDVAEVRTPPGEGPADVTRRALVVLERIIERYGPDQPGTRIERQHMSAAESMMALGESVHALDRLHDQIDRSLRSMGKTPAPRSPAPPGPSGLAAKRLYAGETLRLLLSDPDTDSGLRKAFSHTENVRAMKLSAELARRTMADGPKAPPSSLYQRQDRHASPARAVLTPQAIARARTGSLGHAELNRQRGVSEFGQVSELLATIGPETLLMAYWHDEDETLVFLLRADDSAPRLVTIAHTPADHAALRDALRGIEPDDRHLAPTPWDTPFRPLVEAAVRHSRPGETVWLVPDGLLHHVPLHAVGLPDGGALSDRNPVCFSPSASLMRLCLGDAEPPATPASALLIADRTSEDALVFASLETHAVTAHLPDATTVSGKRQLLAQLSARPYDVLHLACHGEFRPGRHETSAVVLGRDERLTAYDVVDLRLRVGLVTIGACESGLGSLDLAEERFGLVRAFLQAGARSVLATLWKVDDLSAALLLDDFYARLSRGVARAEALRQAQLALRRTPARAVRQYCLSKRPLVVAPEERAELDQVLSGLDELPPDRLVFDDPYHWAPFQLYGDWR</sequence>
<feature type="transmembrane region" description="Helical" evidence="2">
    <location>
        <begin position="192"/>
        <end position="211"/>
    </location>
</feature>
<keyword evidence="2" id="KW-1133">Transmembrane helix</keyword>
<feature type="transmembrane region" description="Helical" evidence="2">
    <location>
        <begin position="164"/>
        <end position="186"/>
    </location>
</feature>
<keyword evidence="5" id="KW-1185">Reference proteome</keyword>
<protein>
    <submittedName>
        <fullName evidence="4">CHAT domain-containing protein</fullName>
    </submittedName>
</protein>
<feature type="domain" description="CHAT" evidence="3">
    <location>
        <begin position="778"/>
        <end position="1077"/>
    </location>
</feature>
<feature type="transmembrane region" description="Helical" evidence="2">
    <location>
        <begin position="66"/>
        <end position="83"/>
    </location>
</feature>
<keyword evidence="2" id="KW-0472">Membrane</keyword>
<dbReference type="RefSeq" id="WP_215123314.1">
    <property type="nucleotide sequence ID" value="NZ_CP075896.1"/>
</dbReference>
<dbReference type="Pfam" id="PF12770">
    <property type="entry name" value="CHAT"/>
    <property type="match status" value="1"/>
</dbReference>
<evidence type="ECO:0000256" key="1">
    <source>
        <dbReference type="SAM" id="MobiDB-lite"/>
    </source>
</evidence>
<accession>A0ABX8G1X9</accession>
<evidence type="ECO:0000313" key="5">
    <source>
        <dbReference type="Proteomes" id="UP000679629"/>
    </source>
</evidence>
<dbReference type="InterPro" id="IPR024983">
    <property type="entry name" value="CHAT_dom"/>
</dbReference>
<dbReference type="PANTHER" id="PTHR10098">
    <property type="entry name" value="RAPSYN-RELATED"/>
    <property type="match status" value="1"/>
</dbReference>
<organism evidence="4 5">
    <name type="scientific">Streptomyces koelreuteriae</name>
    <dbReference type="NCBI Taxonomy" id="2838015"/>
    <lineage>
        <taxon>Bacteria</taxon>
        <taxon>Bacillati</taxon>
        <taxon>Actinomycetota</taxon>
        <taxon>Actinomycetes</taxon>
        <taxon>Kitasatosporales</taxon>
        <taxon>Streptomycetaceae</taxon>
        <taxon>Streptomyces</taxon>
    </lineage>
</organism>
<evidence type="ECO:0000313" key="4">
    <source>
        <dbReference type="EMBL" id="QWB27520.1"/>
    </source>
</evidence>
<gene>
    <name evidence="4" type="ORF">KJK29_35665</name>
</gene>
<feature type="region of interest" description="Disordered" evidence="1">
    <location>
        <begin position="653"/>
        <end position="675"/>
    </location>
</feature>
<keyword evidence="2" id="KW-0812">Transmembrane</keyword>
<feature type="transmembrane region" description="Helical" evidence="2">
    <location>
        <begin position="128"/>
        <end position="152"/>
    </location>
</feature>